<evidence type="ECO:0000313" key="2">
    <source>
        <dbReference type="EMBL" id="KAL0573738.1"/>
    </source>
</evidence>
<evidence type="ECO:0000256" key="1">
    <source>
        <dbReference type="SAM" id="MobiDB-lite"/>
    </source>
</evidence>
<evidence type="ECO:0000313" key="3">
    <source>
        <dbReference type="Proteomes" id="UP001465976"/>
    </source>
</evidence>
<name>A0ABR3FEZ3_9AGAR</name>
<feature type="region of interest" description="Disordered" evidence="1">
    <location>
        <begin position="1"/>
        <end position="44"/>
    </location>
</feature>
<proteinExistence type="predicted"/>
<dbReference type="Proteomes" id="UP001465976">
    <property type="component" value="Unassembled WGS sequence"/>
</dbReference>
<reference evidence="2 3" key="1">
    <citation type="submission" date="2024-02" db="EMBL/GenBank/DDBJ databases">
        <title>A draft genome for the cacao thread blight pathogen Marasmius crinis-equi.</title>
        <authorList>
            <person name="Cohen S.P."/>
            <person name="Baruah I.K."/>
            <person name="Amoako-Attah I."/>
            <person name="Bukari Y."/>
            <person name="Meinhardt L.W."/>
            <person name="Bailey B.A."/>
        </authorList>
    </citation>
    <scope>NUCLEOTIDE SEQUENCE [LARGE SCALE GENOMIC DNA]</scope>
    <source>
        <strain evidence="2 3">GH-76</strain>
    </source>
</reference>
<organism evidence="2 3">
    <name type="scientific">Marasmius crinis-equi</name>
    <dbReference type="NCBI Taxonomy" id="585013"/>
    <lineage>
        <taxon>Eukaryota</taxon>
        <taxon>Fungi</taxon>
        <taxon>Dikarya</taxon>
        <taxon>Basidiomycota</taxon>
        <taxon>Agaricomycotina</taxon>
        <taxon>Agaricomycetes</taxon>
        <taxon>Agaricomycetidae</taxon>
        <taxon>Agaricales</taxon>
        <taxon>Marasmiineae</taxon>
        <taxon>Marasmiaceae</taxon>
        <taxon>Marasmius</taxon>
    </lineage>
</organism>
<accession>A0ABR3FEZ3</accession>
<keyword evidence="3" id="KW-1185">Reference proteome</keyword>
<gene>
    <name evidence="2" type="ORF">V5O48_008214</name>
</gene>
<sequence length="66" mass="7064">MKASTSSAHPRNIRARRRDDGIDSLDSTQSETASQSRKDGGAPLVRLIQRASTSQLMPIATPGTNV</sequence>
<comment type="caution">
    <text evidence="2">The sequence shown here is derived from an EMBL/GenBank/DDBJ whole genome shotgun (WGS) entry which is preliminary data.</text>
</comment>
<protein>
    <submittedName>
        <fullName evidence="2">Uncharacterized protein</fullName>
    </submittedName>
</protein>
<feature type="compositionally biased region" description="Polar residues" evidence="1">
    <location>
        <begin position="25"/>
        <end position="35"/>
    </location>
</feature>
<dbReference type="EMBL" id="JBAHYK010000470">
    <property type="protein sequence ID" value="KAL0573738.1"/>
    <property type="molecule type" value="Genomic_DNA"/>
</dbReference>